<keyword evidence="4" id="KW-1003">Cell membrane</keyword>
<evidence type="ECO:0000313" key="11">
    <source>
        <dbReference type="Proteomes" id="UP000009319"/>
    </source>
</evidence>
<feature type="transmembrane region" description="Helical" evidence="8">
    <location>
        <begin position="27"/>
        <end position="49"/>
    </location>
</feature>
<name>K0Q1J3_9HYPH</name>
<dbReference type="Proteomes" id="UP000009319">
    <property type="component" value="Unassembled WGS sequence"/>
</dbReference>
<evidence type="ECO:0000256" key="2">
    <source>
        <dbReference type="ARBA" id="ARBA00007069"/>
    </source>
</evidence>
<keyword evidence="6 8" id="KW-1133">Transmembrane helix</keyword>
<sequence>MAFGVAETSTGNRGLTRLKGSESARDYSPILSLILLAPLLLLLSFSFLYPVGRLLVGSFFTPELSLGRYAKLFVEPLYLRVLWRTFEIASIAMLASLLLGYPVALAMAKLKGVRATIVAACVLVPLWTSVLVRSYAWIVLLQRNGIVNSVLQDVGLITAPLKLIYTEGAVIMAMTHVLLPYMILPIFTALRTIPDDLTRAAQNLGAGGWTVFFRITLPLSLPGVFAGALLTFILALGFYVTPALVGGPSTLLMPTLIGQQATEMLDWPFAGALSTVLLGATLLLVAIFRKVLLFNKGTSNV</sequence>
<dbReference type="Gene3D" id="1.10.3720.10">
    <property type="entry name" value="MetI-like"/>
    <property type="match status" value="1"/>
</dbReference>
<keyword evidence="11" id="KW-1185">Reference proteome</keyword>
<evidence type="ECO:0000256" key="3">
    <source>
        <dbReference type="ARBA" id="ARBA00022448"/>
    </source>
</evidence>
<dbReference type="Pfam" id="PF00528">
    <property type="entry name" value="BPD_transp_1"/>
    <property type="match status" value="1"/>
</dbReference>
<feature type="transmembrane region" description="Helical" evidence="8">
    <location>
        <begin position="224"/>
        <end position="247"/>
    </location>
</feature>
<gene>
    <name evidence="10" type="ORF">BN77_p230012</name>
</gene>
<protein>
    <submittedName>
        <fullName evidence="10">ABC transporter, permease</fullName>
    </submittedName>
</protein>
<dbReference type="RefSeq" id="WP_007538982.1">
    <property type="nucleotide sequence ID" value="NZ_HF536778.1"/>
</dbReference>
<feature type="transmembrane region" description="Helical" evidence="8">
    <location>
        <begin position="117"/>
        <end position="138"/>
    </location>
</feature>
<dbReference type="STRING" id="1211777.BN77_p230012"/>
<feature type="transmembrane region" description="Helical" evidence="8">
    <location>
        <begin position="169"/>
        <end position="190"/>
    </location>
</feature>
<dbReference type="AlphaFoldDB" id="K0Q1J3"/>
<evidence type="ECO:0000256" key="1">
    <source>
        <dbReference type="ARBA" id="ARBA00004651"/>
    </source>
</evidence>
<evidence type="ECO:0000259" key="9">
    <source>
        <dbReference type="PROSITE" id="PS50928"/>
    </source>
</evidence>
<proteinExistence type="inferred from homology"/>
<feature type="domain" description="ABC transmembrane type-1" evidence="9">
    <location>
        <begin position="82"/>
        <end position="288"/>
    </location>
</feature>
<dbReference type="CDD" id="cd06261">
    <property type="entry name" value="TM_PBP2"/>
    <property type="match status" value="1"/>
</dbReference>
<organism evidence="10 11">
    <name type="scientific">Rhizobium mesoamericanum STM3625</name>
    <dbReference type="NCBI Taxonomy" id="1211777"/>
    <lineage>
        <taxon>Bacteria</taxon>
        <taxon>Pseudomonadati</taxon>
        <taxon>Pseudomonadota</taxon>
        <taxon>Alphaproteobacteria</taxon>
        <taxon>Hyphomicrobiales</taxon>
        <taxon>Rhizobiaceae</taxon>
        <taxon>Rhizobium/Agrobacterium group</taxon>
        <taxon>Rhizobium</taxon>
    </lineage>
</organism>
<comment type="similarity">
    <text evidence="2">Belongs to the binding-protein-dependent transport system permease family. CysTW subfamily.</text>
</comment>
<dbReference type="SUPFAM" id="SSF161098">
    <property type="entry name" value="MetI-like"/>
    <property type="match status" value="1"/>
</dbReference>
<dbReference type="InterPro" id="IPR000515">
    <property type="entry name" value="MetI-like"/>
</dbReference>
<comment type="caution">
    <text evidence="10">The sequence shown here is derived from an EMBL/GenBank/DDBJ whole genome shotgun (WGS) entry which is preliminary data.</text>
</comment>
<dbReference type="GO" id="GO:0005886">
    <property type="term" value="C:plasma membrane"/>
    <property type="evidence" value="ECO:0007669"/>
    <property type="project" value="UniProtKB-SubCell"/>
</dbReference>
<feature type="transmembrane region" description="Helical" evidence="8">
    <location>
        <begin position="267"/>
        <end position="288"/>
    </location>
</feature>
<reference evidence="10 11" key="1">
    <citation type="journal article" date="2013" name="Genome Announc.">
        <title>Draft Genome Sequence of Rhizobium mesoamericanum STM3625, a Nitrogen-Fixing Symbiont of Mimosa pudica Isolated in French Guiana (South America).</title>
        <authorList>
            <person name="Moulin L."/>
            <person name="Mornico D."/>
            <person name="Melkonian R."/>
            <person name="Klonowska A."/>
        </authorList>
    </citation>
    <scope>NUCLEOTIDE SEQUENCE [LARGE SCALE GENOMIC DNA]</scope>
    <source>
        <strain evidence="10 11">STM3625</strain>
    </source>
</reference>
<keyword evidence="5 8" id="KW-0812">Transmembrane</keyword>
<evidence type="ECO:0000313" key="10">
    <source>
        <dbReference type="EMBL" id="CCM80268.1"/>
    </source>
</evidence>
<dbReference type="PANTHER" id="PTHR42929:SF5">
    <property type="entry name" value="ABC TRANSPORTER PERMEASE PROTEIN"/>
    <property type="match status" value="1"/>
</dbReference>
<dbReference type="InterPro" id="IPR035906">
    <property type="entry name" value="MetI-like_sf"/>
</dbReference>
<dbReference type="PROSITE" id="PS50928">
    <property type="entry name" value="ABC_TM1"/>
    <property type="match status" value="1"/>
</dbReference>
<dbReference type="EMBL" id="CANI01000086">
    <property type="protein sequence ID" value="CCM80268.1"/>
    <property type="molecule type" value="Genomic_DNA"/>
</dbReference>
<dbReference type="PANTHER" id="PTHR42929">
    <property type="entry name" value="INNER MEMBRANE ABC TRANSPORTER PERMEASE PROTEIN YDCU-RELATED-RELATED"/>
    <property type="match status" value="1"/>
</dbReference>
<evidence type="ECO:0000256" key="4">
    <source>
        <dbReference type="ARBA" id="ARBA00022475"/>
    </source>
</evidence>
<evidence type="ECO:0000256" key="7">
    <source>
        <dbReference type="ARBA" id="ARBA00023136"/>
    </source>
</evidence>
<dbReference type="eggNOG" id="COG1176">
    <property type="taxonomic scope" value="Bacteria"/>
</dbReference>
<accession>K0Q1J3</accession>
<dbReference type="HOGENOM" id="CLU_016047_18_2_5"/>
<feature type="transmembrane region" description="Helical" evidence="8">
    <location>
        <begin position="81"/>
        <end position="105"/>
    </location>
</feature>
<keyword evidence="3 8" id="KW-0813">Transport</keyword>
<comment type="subcellular location">
    <subcellularLocation>
        <location evidence="1 8">Cell membrane</location>
        <topology evidence="1 8">Multi-pass membrane protein</topology>
    </subcellularLocation>
</comment>
<dbReference type="GO" id="GO:0055085">
    <property type="term" value="P:transmembrane transport"/>
    <property type="evidence" value="ECO:0007669"/>
    <property type="project" value="InterPro"/>
</dbReference>
<evidence type="ECO:0000256" key="5">
    <source>
        <dbReference type="ARBA" id="ARBA00022692"/>
    </source>
</evidence>
<evidence type="ECO:0000256" key="6">
    <source>
        <dbReference type="ARBA" id="ARBA00022989"/>
    </source>
</evidence>
<keyword evidence="7 8" id="KW-0472">Membrane</keyword>
<evidence type="ECO:0000256" key="8">
    <source>
        <dbReference type="RuleBase" id="RU363032"/>
    </source>
</evidence>